<evidence type="ECO:0000256" key="2">
    <source>
        <dbReference type="ARBA" id="ARBA00023002"/>
    </source>
</evidence>
<dbReference type="InterPro" id="IPR057326">
    <property type="entry name" value="KR_dom"/>
</dbReference>
<dbReference type="NCBIfam" id="NF006114">
    <property type="entry name" value="PRK08263.1"/>
    <property type="match status" value="1"/>
</dbReference>
<proteinExistence type="inferred from homology"/>
<dbReference type="SMART" id="SM00822">
    <property type="entry name" value="PKS_KR"/>
    <property type="match status" value="1"/>
</dbReference>
<comment type="similarity">
    <text evidence="1 3">Belongs to the short-chain dehydrogenases/reductases (SDR) family.</text>
</comment>
<dbReference type="InterPro" id="IPR051911">
    <property type="entry name" value="SDR_oxidoreductase"/>
</dbReference>
<evidence type="ECO:0000259" key="4">
    <source>
        <dbReference type="SMART" id="SM00822"/>
    </source>
</evidence>
<dbReference type="AlphaFoldDB" id="A0A402BJ44"/>
<dbReference type="Pfam" id="PF00106">
    <property type="entry name" value="adh_short"/>
    <property type="match status" value="1"/>
</dbReference>
<dbReference type="GO" id="GO:0016491">
    <property type="term" value="F:oxidoreductase activity"/>
    <property type="evidence" value="ECO:0007669"/>
    <property type="project" value="UniProtKB-KW"/>
</dbReference>
<dbReference type="NCBIfam" id="NF004824">
    <property type="entry name" value="PRK06180.1"/>
    <property type="match status" value="1"/>
</dbReference>
<protein>
    <submittedName>
        <fullName evidence="5">Short-chain dehydrogenase/reductase</fullName>
    </submittedName>
</protein>
<dbReference type="SUPFAM" id="SSF51735">
    <property type="entry name" value="NAD(P)-binding Rossmann-fold domains"/>
    <property type="match status" value="1"/>
</dbReference>
<dbReference type="Gene3D" id="3.40.50.720">
    <property type="entry name" value="NAD(P)-binding Rossmann-like Domain"/>
    <property type="match status" value="1"/>
</dbReference>
<reference evidence="6" key="1">
    <citation type="submission" date="2018-12" db="EMBL/GenBank/DDBJ databases">
        <title>Tengunoibacter tsumagoiensis gen. nov., sp. nov., Dictyobacter kobayashii sp. nov., D. alpinus sp. nov., and D. joshuensis sp. nov. and description of Dictyobacteraceae fam. nov. within the order Ktedonobacterales isolated from Tengu-no-mugimeshi.</title>
        <authorList>
            <person name="Wang C.M."/>
            <person name="Zheng Y."/>
            <person name="Sakai Y."/>
            <person name="Toyoda A."/>
            <person name="Minakuchi Y."/>
            <person name="Abe K."/>
            <person name="Yokota A."/>
            <person name="Yabe S."/>
        </authorList>
    </citation>
    <scope>NUCLEOTIDE SEQUENCE [LARGE SCALE GENOMIC DNA]</scope>
    <source>
        <strain evidence="6">Uno16</strain>
    </source>
</reference>
<dbReference type="CDD" id="cd05374">
    <property type="entry name" value="17beta-HSD-like_SDR_c"/>
    <property type="match status" value="1"/>
</dbReference>
<accession>A0A402BJ44</accession>
<dbReference type="PRINTS" id="PR00080">
    <property type="entry name" value="SDRFAMILY"/>
</dbReference>
<keyword evidence="6" id="KW-1185">Reference proteome</keyword>
<dbReference type="EMBL" id="BIFT01000002">
    <property type="protein sequence ID" value="GCE31360.1"/>
    <property type="molecule type" value="Genomic_DNA"/>
</dbReference>
<dbReference type="InterPro" id="IPR002347">
    <property type="entry name" value="SDR_fam"/>
</dbReference>
<dbReference type="PRINTS" id="PR00081">
    <property type="entry name" value="GDHRDH"/>
</dbReference>
<dbReference type="RefSeq" id="WP_126631336.1">
    <property type="nucleotide sequence ID" value="NZ_BIFT01000002.1"/>
</dbReference>
<dbReference type="Proteomes" id="UP000287171">
    <property type="component" value="Unassembled WGS sequence"/>
</dbReference>
<dbReference type="OrthoDB" id="9808814at2"/>
<organism evidence="5 6">
    <name type="scientific">Dictyobacter alpinus</name>
    <dbReference type="NCBI Taxonomy" id="2014873"/>
    <lineage>
        <taxon>Bacteria</taxon>
        <taxon>Bacillati</taxon>
        <taxon>Chloroflexota</taxon>
        <taxon>Ktedonobacteria</taxon>
        <taxon>Ktedonobacterales</taxon>
        <taxon>Dictyobacteraceae</taxon>
        <taxon>Dictyobacter</taxon>
    </lineage>
</organism>
<dbReference type="PANTHER" id="PTHR43976">
    <property type="entry name" value="SHORT CHAIN DEHYDROGENASE"/>
    <property type="match status" value="1"/>
</dbReference>
<feature type="domain" description="Ketoreductase" evidence="4">
    <location>
        <begin position="3"/>
        <end position="179"/>
    </location>
</feature>
<dbReference type="PANTHER" id="PTHR43976:SF16">
    <property type="entry name" value="SHORT-CHAIN DEHYDROGENASE_REDUCTASE FAMILY PROTEIN"/>
    <property type="match status" value="1"/>
</dbReference>
<evidence type="ECO:0000313" key="6">
    <source>
        <dbReference type="Proteomes" id="UP000287171"/>
    </source>
</evidence>
<name>A0A402BJ44_9CHLR</name>
<evidence type="ECO:0000256" key="1">
    <source>
        <dbReference type="ARBA" id="ARBA00006484"/>
    </source>
</evidence>
<comment type="caution">
    <text evidence="5">The sequence shown here is derived from an EMBL/GenBank/DDBJ whole genome shotgun (WGS) entry which is preliminary data.</text>
</comment>
<evidence type="ECO:0000313" key="5">
    <source>
        <dbReference type="EMBL" id="GCE31360.1"/>
    </source>
</evidence>
<keyword evidence="2" id="KW-0560">Oxidoreductase</keyword>
<sequence length="297" mass="32403">MSKVWLITGSSRGLGHSLAEAVLAHGDQLVATARKLEQLQDLVEKYGEQVRAVALDVTNTEQAHAAIAGAVKAFGRLDVVVNNAGYANVTTIEDASDEEWHAQMEANLWGVINVTRAALPVLRKQRSGHFLQVSSIGGRTTSAGLGPYQTAKWAVEGFSEVLSREVKHLGIKVTLIEPGSFRTDWGGASMTFIEANEDYERVLEPMIAYRKDISGKEPGDPNKAAQALITLVNETNPPLRLPLGSDAFKIARLVDQAKLAETERWEHLITSTDYDDIEHEPLAHGMGLPQSSQETTR</sequence>
<dbReference type="InterPro" id="IPR036291">
    <property type="entry name" value="NAD(P)-bd_dom_sf"/>
</dbReference>
<evidence type="ECO:0000256" key="3">
    <source>
        <dbReference type="RuleBase" id="RU000363"/>
    </source>
</evidence>
<gene>
    <name evidence="5" type="ORF">KDA_68440</name>
</gene>